<dbReference type="SUPFAM" id="SSF53067">
    <property type="entry name" value="Actin-like ATPase domain"/>
    <property type="match status" value="1"/>
</dbReference>
<evidence type="ECO:0000313" key="3">
    <source>
        <dbReference type="Proteomes" id="UP001183420"/>
    </source>
</evidence>
<comment type="similarity">
    <text evidence="1">Belongs to the ROK (NagC/XylR) family.</text>
</comment>
<proteinExistence type="inferred from homology"/>
<evidence type="ECO:0000313" key="2">
    <source>
        <dbReference type="EMBL" id="MDT0322441.1"/>
    </source>
</evidence>
<dbReference type="PANTHER" id="PTHR18964">
    <property type="entry name" value="ROK (REPRESSOR, ORF, KINASE) FAMILY"/>
    <property type="match status" value="1"/>
</dbReference>
<dbReference type="InterPro" id="IPR036390">
    <property type="entry name" value="WH_DNA-bd_sf"/>
</dbReference>
<comment type="caution">
    <text evidence="2">The sequence shown here is derived from an EMBL/GenBank/DDBJ whole genome shotgun (WGS) entry which is preliminary data.</text>
</comment>
<dbReference type="Gene3D" id="3.30.420.40">
    <property type="match status" value="2"/>
</dbReference>
<dbReference type="PANTHER" id="PTHR18964:SF149">
    <property type="entry name" value="BIFUNCTIONAL UDP-N-ACETYLGLUCOSAMINE 2-EPIMERASE_N-ACETYLMANNOSAMINE KINASE"/>
    <property type="match status" value="1"/>
</dbReference>
<keyword evidence="3" id="KW-1185">Reference proteome</keyword>
<dbReference type="Pfam" id="PF00480">
    <property type="entry name" value="ROK"/>
    <property type="match status" value="1"/>
</dbReference>
<reference evidence="3" key="1">
    <citation type="submission" date="2023-07" db="EMBL/GenBank/DDBJ databases">
        <title>30 novel species of actinomycetes from the DSMZ collection.</title>
        <authorList>
            <person name="Nouioui I."/>
        </authorList>
    </citation>
    <scope>NUCLEOTIDE SEQUENCE [LARGE SCALE GENOMIC DNA]</scope>
    <source>
        <strain evidence="3">DSM 44918</strain>
    </source>
</reference>
<dbReference type="InterPro" id="IPR049874">
    <property type="entry name" value="ROK_cs"/>
</dbReference>
<name>A0ABU2LXY9_9ACTN</name>
<dbReference type="InterPro" id="IPR036388">
    <property type="entry name" value="WH-like_DNA-bd_sf"/>
</dbReference>
<dbReference type="InterPro" id="IPR000600">
    <property type="entry name" value="ROK"/>
</dbReference>
<dbReference type="InterPro" id="IPR043129">
    <property type="entry name" value="ATPase_NBD"/>
</dbReference>
<organism evidence="2 3">
    <name type="scientific">Streptomyces millisiae</name>
    <dbReference type="NCBI Taxonomy" id="3075542"/>
    <lineage>
        <taxon>Bacteria</taxon>
        <taxon>Bacillati</taxon>
        <taxon>Actinomycetota</taxon>
        <taxon>Actinomycetes</taxon>
        <taxon>Kitasatosporales</taxon>
        <taxon>Streptomycetaceae</taxon>
        <taxon>Streptomyces</taxon>
    </lineage>
</organism>
<protein>
    <submittedName>
        <fullName evidence="2">ROK family protein</fullName>
    </submittedName>
</protein>
<sequence>MKRTSRDIRTANRSLVLRHAIAASPVSRPALARATGLSQATVATLVGELLELGVLVEAGFEESGGGRPRGLVAVDAEGGALVGVDVAETYVHVEVVDLALRVLGRAHAELTPEDGDPARAARRIADAVRDATERAAAGRRVLGVGISMPGMVDREGGVSVFAANWNWHGVPLLALLAEHLPHPLHLDNPMRACVVAELWFGAARGRDDAVVVNLGTGVGAGLAFGGGPHRGASNSAGEWGHTTLVLDGRPCHCGRRGCVETYVGAPGILRTVAELDPGSALLRAGDQTAALDALAAAIERGDPTAEAALRRTAHCLGAAIGDLVNLLDPEVVVLTGWVARRLGRRLLDVVRPAVATHALPRPSAAVEILLSPIGANPVSLGAATFALEGALSPGAGAPR</sequence>
<dbReference type="PROSITE" id="PS01125">
    <property type="entry name" value="ROK"/>
    <property type="match status" value="1"/>
</dbReference>
<dbReference type="SUPFAM" id="SSF46785">
    <property type="entry name" value="Winged helix' DNA-binding domain"/>
    <property type="match status" value="1"/>
</dbReference>
<dbReference type="Gene3D" id="1.10.10.10">
    <property type="entry name" value="Winged helix-like DNA-binding domain superfamily/Winged helix DNA-binding domain"/>
    <property type="match status" value="1"/>
</dbReference>
<accession>A0ABU2LXY9</accession>
<dbReference type="EMBL" id="JAVREM010000063">
    <property type="protein sequence ID" value="MDT0322441.1"/>
    <property type="molecule type" value="Genomic_DNA"/>
</dbReference>
<evidence type="ECO:0000256" key="1">
    <source>
        <dbReference type="ARBA" id="ARBA00006479"/>
    </source>
</evidence>
<dbReference type="RefSeq" id="WP_311603049.1">
    <property type="nucleotide sequence ID" value="NZ_JAVREM010000063.1"/>
</dbReference>
<dbReference type="Proteomes" id="UP001183420">
    <property type="component" value="Unassembled WGS sequence"/>
</dbReference>
<gene>
    <name evidence="2" type="ORF">RNC47_29400</name>
</gene>